<dbReference type="PANTHER" id="PTHR30348:SF9">
    <property type="entry name" value="UPF0759 PROTEIN YECE"/>
    <property type="match status" value="1"/>
</dbReference>
<sequence>MEFGKVDSKDVKSVDFSLPEDGLQTQRILKGPAAGKTSVFVGCAKWGRKEWVDFLYPPKTKEADFLDQYARHFNSIELNAAYYQVPSASTIQKWKQKVKDNAAGEFLFCPKFPNTVTHIKRLKGAESATEEFLNAIAGFEEYLGGCFLQLSENFGVKNLAILQDYLKFLPEEPTVFVELRNEQWFADPAIRKGVFELLAQNHKGAVITDVSGRRDVLHMEVTIPEVFIRFIGNGSGHRESDFARIEAWAERLRLWQEKGLKRIYFFLHQHDERDTPLIAAHAIKTFNKQLNCNIPEISLQPQLFVGDC</sequence>
<proteinExistence type="predicted"/>
<protein>
    <submittedName>
        <fullName evidence="1">Uncharacterized protein YecE (DUF72 family)</fullName>
    </submittedName>
</protein>
<dbReference type="InterPro" id="IPR002763">
    <property type="entry name" value="DUF72"/>
</dbReference>
<reference evidence="1 2" key="1">
    <citation type="submission" date="2020-08" db="EMBL/GenBank/DDBJ databases">
        <title>Genomic Encyclopedia of Type Strains, Phase IV (KMG-V): Genome sequencing to study the core and pangenomes of soil and plant-associated prokaryotes.</title>
        <authorList>
            <person name="Whitman W."/>
        </authorList>
    </citation>
    <scope>NUCLEOTIDE SEQUENCE [LARGE SCALE GENOMIC DNA]</scope>
    <source>
        <strain evidence="1 2">M2T3</strain>
    </source>
</reference>
<accession>A0A7X0J052</accession>
<evidence type="ECO:0000313" key="1">
    <source>
        <dbReference type="EMBL" id="MBB6498279.1"/>
    </source>
</evidence>
<organism evidence="1 2">
    <name type="scientific">Pedobacter cryoconitis</name>
    <dbReference type="NCBI Taxonomy" id="188932"/>
    <lineage>
        <taxon>Bacteria</taxon>
        <taxon>Pseudomonadati</taxon>
        <taxon>Bacteroidota</taxon>
        <taxon>Sphingobacteriia</taxon>
        <taxon>Sphingobacteriales</taxon>
        <taxon>Sphingobacteriaceae</taxon>
        <taxon>Pedobacter</taxon>
    </lineage>
</organism>
<dbReference type="Proteomes" id="UP000521017">
    <property type="component" value="Unassembled WGS sequence"/>
</dbReference>
<dbReference type="RefSeq" id="WP_184622234.1">
    <property type="nucleotide sequence ID" value="NZ_JACHCC010000001.1"/>
</dbReference>
<name>A0A7X0J052_9SPHI</name>
<dbReference type="InterPro" id="IPR036520">
    <property type="entry name" value="UPF0759_sf"/>
</dbReference>
<dbReference type="SUPFAM" id="SSF117396">
    <property type="entry name" value="TM1631-like"/>
    <property type="match status" value="1"/>
</dbReference>
<dbReference type="AlphaFoldDB" id="A0A7X0J052"/>
<gene>
    <name evidence="1" type="ORF">HDF25_000403</name>
</gene>
<dbReference type="EMBL" id="JACHCC010000001">
    <property type="protein sequence ID" value="MBB6498279.1"/>
    <property type="molecule type" value="Genomic_DNA"/>
</dbReference>
<dbReference type="Gene3D" id="3.20.20.410">
    <property type="entry name" value="Protein of unknown function UPF0759"/>
    <property type="match status" value="1"/>
</dbReference>
<dbReference type="PANTHER" id="PTHR30348">
    <property type="entry name" value="UNCHARACTERIZED PROTEIN YECE"/>
    <property type="match status" value="1"/>
</dbReference>
<evidence type="ECO:0000313" key="2">
    <source>
        <dbReference type="Proteomes" id="UP000521017"/>
    </source>
</evidence>
<dbReference type="Pfam" id="PF01904">
    <property type="entry name" value="DUF72"/>
    <property type="match status" value="1"/>
</dbReference>
<comment type="caution">
    <text evidence="1">The sequence shown here is derived from an EMBL/GenBank/DDBJ whole genome shotgun (WGS) entry which is preliminary data.</text>
</comment>